<comment type="caution">
    <text evidence="2">The sequence shown here is derived from an EMBL/GenBank/DDBJ whole genome shotgun (WGS) entry which is preliminary data.</text>
</comment>
<feature type="compositionally biased region" description="Basic residues" evidence="1">
    <location>
        <begin position="133"/>
        <end position="149"/>
    </location>
</feature>
<feature type="compositionally biased region" description="Basic and acidic residues" evidence="1">
    <location>
        <begin position="57"/>
        <end position="82"/>
    </location>
</feature>
<protein>
    <submittedName>
        <fullName evidence="2">Uncharacterized protein</fullName>
    </submittedName>
</protein>
<evidence type="ECO:0000313" key="2">
    <source>
        <dbReference type="EMBL" id="MPM80271.1"/>
    </source>
</evidence>
<name>A0A645CTN8_9ZZZZ</name>
<evidence type="ECO:0000256" key="1">
    <source>
        <dbReference type="SAM" id="MobiDB-lite"/>
    </source>
</evidence>
<reference evidence="2" key="1">
    <citation type="submission" date="2019-08" db="EMBL/GenBank/DDBJ databases">
        <authorList>
            <person name="Kucharzyk K."/>
            <person name="Murdoch R.W."/>
            <person name="Higgins S."/>
            <person name="Loffler F."/>
        </authorList>
    </citation>
    <scope>NUCLEOTIDE SEQUENCE</scope>
</reference>
<gene>
    <name evidence="2" type="ORF">SDC9_127318</name>
</gene>
<feature type="compositionally biased region" description="Basic and acidic residues" evidence="1">
    <location>
        <begin position="150"/>
        <end position="161"/>
    </location>
</feature>
<proteinExistence type="predicted"/>
<dbReference type="EMBL" id="VSSQ01029938">
    <property type="protein sequence ID" value="MPM80271.1"/>
    <property type="molecule type" value="Genomic_DNA"/>
</dbReference>
<feature type="region of interest" description="Disordered" evidence="1">
    <location>
        <begin position="1"/>
        <end position="161"/>
    </location>
</feature>
<feature type="compositionally biased region" description="Basic residues" evidence="1">
    <location>
        <begin position="94"/>
        <end position="107"/>
    </location>
</feature>
<sequence>MCLRRRIPAVRERPDRKGKRGYHQRHQERHRTRLGRPALAGPVVPASQAWQGQHRGAHQDQEHRERQDRRPHLPGRHQDRHGSGRPLRHAVPVRGRHRLCGHGHHHLRSADHPGRGLRGRQGLPARGDDDHGRHPRRKPAVHRSAGQRRARGDLHRARSAG</sequence>
<organism evidence="2">
    <name type="scientific">bioreactor metagenome</name>
    <dbReference type="NCBI Taxonomy" id="1076179"/>
    <lineage>
        <taxon>unclassified sequences</taxon>
        <taxon>metagenomes</taxon>
        <taxon>ecological metagenomes</taxon>
    </lineage>
</organism>
<accession>A0A645CTN8</accession>
<feature type="compositionally biased region" description="Basic residues" evidence="1">
    <location>
        <begin position="16"/>
        <end position="34"/>
    </location>
</feature>
<dbReference type="AlphaFoldDB" id="A0A645CTN8"/>